<reference evidence="2" key="1">
    <citation type="submission" date="2015-06" db="EMBL/GenBank/DDBJ databases">
        <title>Expansion of signal transduction pathways in fungi by whole-genome duplication.</title>
        <authorList>
            <consortium name="DOE Joint Genome Institute"/>
            <person name="Corrochano L.M."/>
            <person name="Kuo A."/>
            <person name="Marcet-Houben M."/>
            <person name="Polaino S."/>
            <person name="Salamov A."/>
            <person name="Villalobos J.M."/>
            <person name="Alvarez M.I."/>
            <person name="Avalos J."/>
            <person name="Benito E.P."/>
            <person name="Benoit I."/>
            <person name="Burger G."/>
            <person name="Camino L.P."/>
            <person name="Canovas D."/>
            <person name="Cerda-Olmedo E."/>
            <person name="Cheng J.-F."/>
            <person name="Dominguez A."/>
            <person name="Elias M."/>
            <person name="Eslava A.P."/>
            <person name="Glaser F."/>
            <person name="Grimwood J."/>
            <person name="Gutierrez G."/>
            <person name="Heitman J."/>
            <person name="Henrissat B."/>
            <person name="Iturriaga E.A."/>
            <person name="Lang B.F."/>
            <person name="Lavin J.L."/>
            <person name="Lee S."/>
            <person name="Li W."/>
            <person name="Lindquist E."/>
            <person name="Lopez-Garcia S."/>
            <person name="Luque E.M."/>
            <person name="Marcos A.T."/>
            <person name="Martin J."/>
            <person name="McCluskey K."/>
            <person name="Medina H.R."/>
            <person name="Miralles-Duran A."/>
            <person name="Miyazaki A."/>
            <person name="Munoz-Torres E."/>
            <person name="Oguiza J.A."/>
            <person name="Ohm R."/>
            <person name="Olmedo M."/>
            <person name="Orejas M."/>
            <person name="Ortiz-Castellanos L."/>
            <person name="Pisabarro A.G."/>
            <person name="Rodriguez-Romero J."/>
            <person name="Ruiz-Herrera J."/>
            <person name="Ruiz-Vazquez R."/>
            <person name="Sanz C."/>
            <person name="Schackwitz W."/>
            <person name="Schmutz J."/>
            <person name="Shahriari M."/>
            <person name="Shelest E."/>
            <person name="Silva-Franco F."/>
            <person name="Soanes D."/>
            <person name="Syed K."/>
            <person name="Tagua V.G."/>
            <person name="Talbot N.J."/>
            <person name="Thon M."/>
            <person name="De vries R.P."/>
            <person name="Wiebenga A."/>
            <person name="Yadav J.S."/>
            <person name="Braun E.L."/>
            <person name="Baker S."/>
            <person name="Garre V."/>
            <person name="Horwitz B."/>
            <person name="Torres-Martinez S."/>
            <person name="Idnurm A."/>
            <person name="Herrera-Estrella A."/>
            <person name="Gabaldon T."/>
            <person name="Grigoriev I.V."/>
        </authorList>
    </citation>
    <scope>NUCLEOTIDE SEQUENCE [LARGE SCALE GENOMIC DNA]</scope>
    <source>
        <strain evidence="2">NRRL 1555(-)</strain>
    </source>
</reference>
<dbReference type="GeneID" id="28995889"/>
<dbReference type="EMBL" id="KV440974">
    <property type="protein sequence ID" value="OAD77368.1"/>
    <property type="molecule type" value="Genomic_DNA"/>
</dbReference>
<name>A0A167P6Y4_PHYB8</name>
<protein>
    <submittedName>
        <fullName evidence="1">Uncharacterized protein</fullName>
    </submittedName>
</protein>
<organism evidence="1 2">
    <name type="scientific">Phycomyces blakesleeanus (strain ATCC 8743b / DSM 1359 / FGSC 10004 / NBRC 33097 / NRRL 1555)</name>
    <dbReference type="NCBI Taxonomy" id="763407"/>
    <lineage>
        <taxon>Eukaryota</taxon>
        <taxon>Fungi</taxon>
        <taxon>Fungi incertae sedis</taxon>
        <taxon>Mucoromycota</taxon>
        <taxon>Mucoromycotina</taxon>
        <taxon>Mucoromycetes</taxon>
        <taxon>Mucorales</taxon>
        <taxon>Phycomycetaceae</taxon>
        <taxon>Phycomyces</taxon>
    </lineage>
</organism>
<evidence type="ECO:0000313" key="1">
    <source>
        <dbReference type="EMBL" id="OAD77368.1"/>
    </source>
</evidence>
<evidence type="ECO:0000313" key="2">
    <source>
        <dbReference type="Proteomes" id="UP000077315"/>
    </source>
</evidence>
<accession>A0A167P6Y4</accession>
<dbReference type="AlphaFoldDB" id="A0A167P6Y4"/>
<dbReference type="VEuPathDB" id="FungiDB:PHYBLDRAFT_164285"/>
<keyword evidence="2" id="KW-1185">Reference proteome</keyword>
<proteinExistence type="predicted"/>
<dbReference type="InParanoid" id="A0A167P6Y4"/>
<sequence>MALQPCVLSDRLHLDLVEAAYNPPTSYNAVLLLHIIQLRRRKPLDLESIEYIAKALTNNWHDKSKDPCYIHEVVLFIKELTEATFSPEHTLDEALYIAARSPYSKGLPVICPATTTAYAVHFIANLKKRCQRANKYITCIKRLFLIAYIMAAKYIQVNLLSVICIPALIENLNTNIANECFGQSKEKYWDKLNRCEPIWSIQIPSAALHPIACPIFTETVQSWIQKSPPRVAEYIKNNAILSVNGIHPKTLCYMSLEFLHLLDYRLHVGQSPLQLWPWLGSFIYPYIPPGITVN</sequence>
<dbReference type="RefSeq" id="XP_018295408.1">
    <property type="nucleotide sequence ID" value="XM_018434983.1"/>
</dbReference>
<gene>
    <name evidence="1" type="ORF">PHYBLDRAFT_164285</name>
</gene>
<dbReference type="Proteomes" id="UP000077315">
    <property type="component" value="Unassembled WGS sequence"/>
</dbReference>
<dbReference type="OrthoDB" id="2284157at2759"/>